<evidence type="ECO:0000256" key="7">
    <source>
        <dbReference type="SAM" id="Phobius"/>
    </source>
</evidence>
<reference evidence="10" key="1">
    <citation type="journal article" date="2019" name="Int. J. Syst. Evol. Microbiol.">
        <title>The Global Catalogue of Microorganisms (GCM) 10K type strain sequencing project: providing services to taxonomists for standard genome sequencing and annotation.</title>
        <authorList>
            <consortium name="The Broad Institute Genomics Platform"/>
            <consortium name="The Broad Institute Genome Sequencing Center for Infectious Disease"/>
            <person name="Wu L."/>
            <person name="Ma J."/>
        </authorList>
    </citation>
    <scope>NUCLEOTIDE SEQUENCE [LARGE SCALE GENOMIC DNA]</scope>
    <source>
        <strain evidence="10">JCM 17138</strain>
    </source>
</reference>
<comment type="similarity">
    <text evidence="2">Belongs to the bacterial sugar transferase family.</text>
</comment>
<feature type="transmembrane region" description="Helical" evidence="7">
    <location>
        <begin position="36"/>
        <end position="56"/>
    </location>
</feature>
<dbReference type="PANTHER" id="PTHR30576:SF10">
    <property type="entry name" value="SLL5057 PROTEIN"/>
    <property type="match status" value="1"/>
</dbReference>
<accession>A0ABP7IX52</accession>
<keyword evidence="6 7" id="KW-0472">Membrane</keyword>
<dbReference type="PANTHER" id="PTHR30576">
    <property type="entry name" value="COLANIC BIOSYNTHESIS UDP-GLUCOSE LIPID CARRIER TRANSFERASE"/>
    <property type="match status" value="1"/>
</dbReference>
<feature type="domain" description="Bacterial sugar transferase" evidence="8">
    <location>
        <begin position="239"/>
        <end position="427"/>
    </location>
</feature>
<evidence type="ECO:0000256" key="3">
    <source>
        <dbReference type="ARBA" id="ARBA00022679"/>
    </source>
</evidence>
<name>A0ABP7IX52_9ACTN</name>
<evidence type="ECO:0000313" key="9">
    <source>
        <dbReference type="EMBL" id="GAA3828878.1"/>
    </source>
</evidence>
<feature type="transmembrane region" description="Helical" evidence="7">
    <location>
        <begin position="12"/>
        <end position="30"/>
    </location>
</feature>
<dbReference type="EMBL" id="BAABDE010000028">
    <property type="protein sequence ID" value="GAA3828878.1"/>
    <property type="molecule type" value="Genomic_DNA"/>
</dbReference>
<feature type="transmembrane region" description="Helical" evidence="7">
    <location>
        <begin position="68"/>
        <end position="85"/>
    </location>
</feature>
<keyword evidence="3" id="KW-0808">Transferase</keyword>
<dbReference type="InterPro" id="IPR003362">
    <property type="entry name" value="Bact_transf"/>
</dbReference>
<evidence type="ECO:0000259" key="8">
    <source>
        <dbReference type="Pfam" id="PF02397"/>
    </source>
</evidence>
<comment type="subcellular location">
    <subcellularLocation>
        <location evidence="1">Membrane</location>
        <topology evidence="1">Multi-pass membrane protein</topology>
    </subcellularLocation>
</comment>
<keyword evidence="10" id="KW-1185">Reference proteome</keyword>
<feature type="transmembrane region" description="Helical" evidence="7">
    <location>
        <begin position="91"/>
        <end position="109"/>
    </location>
</feature>
<evidence type="ECO:0000256" key="6">
    <source>
        <dbReference type="ARBA" id="ARBA00023136"/>
    </source>
</evidence>
<evidence type="ECO:0000256" key="2">
    <source>
        <dbReference type="ARBA" id="ARBA00006464"/>
    </source>
</evidence>
<protein>
    <recommendedName>
        <fullName evidence="8">Bacterial sugar transferase domain-containing protein</fullName>
    </recommendedName>
</protein>
<dbReference type="InterPro" id="IPR017475">
    <property type="entry name" value="EPS_sugar_tfrase"/>
</dbReference>
<evidence type="ECO:0000256" key="4">
    <source>
        <dbReference type="ARBA" id="ARBA00022692"/>
    </source>
</evidence>
<evidence type="ECO:0000313" key="10">
    <source>
        <dbReference type="Proteomes" id="UP001501009"/>
    </source>
</evidence>
<organism evidence="9 10">
    <name type="scientific">Streptomyces coacervatus</name>
    <dbReference type="NCBI Taxonomy" id="647381"/>
    <lineage>
        <taxon>Bacteria</taxon>
        <taxon>Bacillati</taxon>
        <taxon>Actinomycetota</taxon>
        <taxon>Actinomycetes</taxon>
        <taxon>Kitasatosporales</taxon>
        <taxon>Streptomycetaceae</taxon>
        <taxon>Streptomyces</taxon>
    </lineage>
</organism>
<evidence type="ECO:0000256" key="1">
    <source>
        <dbReference type="ARBA" id="ARBA00004141"/>
    </source>
</evidence>
<evidence type="ECO:0000256" key="5">
    <source>
        <dbReference type="ARBA" id="ARBA00022989"/>
    </source>
</evidence>
<comment type="caution">
    <text evidence="9">The sequence shown here is derived from an EMBL/GenBank/DDBJ whole genome shotgun (WGS) entry which is preliminary data.</text>
</comment>
<gene>
    <name evidence="9" type="ORF">GCM10022403_072710</name>
</gene>
<feature type="transmembrane region" description="Helical" evidence="7">
    <location>
        <begin position="245"/>
        <end position="265"/>
    </location>
</feature>
<dbReference type="NCBIfam" id="TIGR03025">
    <property type="entry name" value="EPS_sugtrans"/>
    <property type="match status" value="1"/>
</dbReference>
<sequence>MRTRHRRTSPVPVLLAVDALAATIAAGGVYLLCQRWFVPAVLVPLWLLALASQRVYGSCADAECLRRVLRAACLAAAAAGTAWWFAPRDELLHDALIALPLATGLTLALRRHRRARMRTRGSRVLVLGPAESAAELSAALRRGHAPGVQIVGVYPDAVDLLKAVRRTGCDAVIALPGPELGAERLRRLSWELWTAGVDLMLAPVLADVSAGRLAVRPVAGVPLLQLHAPRLSALPRVPKELTDRLLALLGLLLLAPLMALIAAWVRLDSPGPAFYRERRIGCDSREFTLLKFRTMRRGTDRLKAELAHLNRYGSDRYFKIADDPRVTRAGGFLRSSSLDELPQLFNVVAGHMSLVGPRPLVKDEVAALSEDGSHRLLVKPGMSGLWQVSGRSCLPIEERDRLDVSYVENWSPALDLSILLRTPSAVVRRTGAC</sequence>
<proteinExistence type="inferred from homology"/>
<keyword evidence="4 7" id="KW-0812">Transmembrane</keyword>
<dbReference type="Pfam" id="PF02397">
    <property type="entry name" value="Bac_transf"/>
    <property type="match status" value="1"/>
</dbReference>
<keyword evidence="5 7" id="KW-1133">Transmembrane helix</keyword>
<dbReference type="Proteomes" id="UP001501009">
    <property type="component" value="Unassembled WGS sequence"/>
</dbReference>